<dbReference type="Gene3D" id="3.40.980.10">
    <property type="entry name" value="MoaB/Mog-like domain"/>
    <property type="match status" value="1"/>
</dbReference>
<dbReference type="Pfam" id="PF03453">
    <property type="entry name" value="MoeA_N"/>
    <property type="match status" value="1"/>
</dbReference>
<reference evidence="14 15" key="1">
    <citation type="submission" date="2019-03" db="EMBL/GenBank/DDBJ databases">
        <title>Metabolic potential of uncultured bacteria and archaea associated with petroleum seepage in deep-sea sediments.</title>
        <authorList>
            <person name="Dong X."/>
            <person name="Hubert C."/>
        </authorList>
    </citation>
    <scope>NUCLEOTIDE SEQUENCE [LARGE SCALE GENOMIC DNA]</scope>
    <source>
        <strain evidence="14">E29_bin78</strain>
    </source>
</reference>
<comment type="cofactor">
    <cofactor evidence="1 11">
        <name>Mg(2+)</name>
        <dbReference type="ChEBI" id="CHEBI:18420"/>
    </cofactor>
</comment>
<dbReference type="GO" id="GO:0006777">
    <property type="term" value="P:Mo-molybdopterin cofactor biosynthetic process"/>
    <property type="evidence" value="ECO:0007669"/>
    <property type="project" value="UniProtKB-UniRule"/>
</dbReference>
<dbReference type="InterPro" id="IPR005111">
    <property type="entry name" value="MoeA_C_domain_IV"/>
</dbReference>
<dbReference type="SUPFAM" id="SSF53218">
    <property type="entry name" value="Molybdenum cofactor biosynthesis proteins"/>
    <property type="match status" value="1"/>
</dbReference>
<accession>A0A523UN87</accession>
<keyword evidence="8 11" id="KW-0460">Magnesium</keyword>
<dbReference type="EC" id="2.10.1.1" evidence="11"/>
<dbReference type="SUPFAM" id="SSF63867">
    <property type="entry name" value="MoeA C-terminal domain-like"/>
    <property type="match status" value="1"/>
</dbReference>
<dbReference type="InterPro" id="IPR038987">
    <property type="entry name" value="MoeA-like"/>
</dbReference>
<keyword evidence="5 11" id="KW-0500">Molybdenum</keyword>
<dbReference type="EMBL" id="SOJK01000239">
    <property type="protein sequence ID" value="TET44022.1"/>
    <property type="molecule type" value="Genomic_DNA"/>
</dbReference>
<evidence type="ECO:0000256" key="7">
    <source>
        <dbReference type="ARBA" id="ARBA00022723"/>
    </source>
</evidence>
<sequence>MIHLEEALQIILSEVKTLEAEKVEISSSLERVLAEDVYADFDIPGFDRSAMDGYAVMAGDTSSVRSDRPLILEVIADLPAGYQTKKILREGKAVRIMTGAPLPQGADAVVMVEDTKEEEDRVRIFRKVKPGENVSFTGEDVKKGELVLKEGSLIRPAEVGMLAALGKEKVMVRKKPTVAIISTGDELTKVGDRLQESQIYDSNSFALFSQVMKCGAVPQRLGIVPDKKEELILKIQEGLSFSVLLLSGGVSVGAYDLVKEATEEAGVKILFWKVAVRPGKPTFFGIRDHTLIFGLPGYPVSSMLNFENLVKPAIYAMLGRKERRIQVEAYLQSSVRSKGRRRNFIRVKLVRERGEYRAVPAPSQKSGVLKSMVWADGFIVVPEEIEEIKKGEKVQVQLLD</sequence>
<dbReference type="Gene3D" id="2.170.190.11">
    <property type="entry name" value="Molybdopterin biosynthesis moea protein, domain 3"/>
    <property type="match status" value="1"/>
</dbReference>
<protein>
    <recommendedName>
        <fullName evidence="11">Molybdopterin molybdenumtransferase</fullName>
        <ecNumber evidence="11">2.10.1.1</ecNumber>
    </recommendedName>
</protein>
<evidence type="ECO:0000256" key="9">
    <source>
        <dbReference type="ARBA" id="ARBA00023150"/>
    </source>
</evidence>
<keyword evidence="7 11" id="KW-0479">Metal-binding</keyword>
<dbReference type="Proteomes" id="UP000320679">
    <property type="component" value="Unassembled WGS sequence"/>
</dbReference>
<dbReference type="InterPro" id="IPR001453">
    <property type="entry name" value="MoaB/Mog_dom"/>
</dbReference>
<feature type="coiled-coil region" evidence="12">
    <location>
        <begin position="1"/>
        <end position="35"/>
    </location>
</feature>
<feature type="domain" description="MoaB/Mog" evidence="13">
    <location>
        <begin position="179"/>
        <end position="316"/>
    </location>
</feature>
<dbReference type="InterPro" id="IPR005110">
    <property type="entry name" value="MoeA_linker/N"/>
</dbReference>
<comment type="similarity">
    <text evidence="4 11">Belongs to the MoeA family.</text>
</comment>
<dbReference type="FunFam" id="2.170.190.11:FF:000001">
    <property type="entry name" value="Molybdopterin molybdenumtransferase"/>
    <property type="match status" value="1"/>
</dbReference>
<dbReference type="InterPro" id="IPR036425">
    <property type="entry name" value="MoaB/Mog-like_dom_sf"/>
</dbReference>
<dbReference type="Pfam" id="PF00994">
    <property type="entry name" value="MoCF_biosynth"/>
    <property type="match status" value="1"/>
</dbReference>
<evidence type="ECO:0000256" key="10">
    <source>
        <dbReference type="ARBA" id="ARBA00047317"/>
    </source>
</evidence>
<dbReference type="InterPro" id="IPR036688">
    <property type="entry name" value="MoeA_C_domain_IV_sf"/>
</dbReference>
<dbReference type="NCBIfam" id="TIGR00177">
    <property type="entry name" value="molyb_syn"/>
    <property type="match status" value="1"/>
</dbReference>
<evidence type="ECO:0000256" key="6">
    <source>
        <dbReference type="ARBA" id="ARBA00022679"/>
    </source>
</evidence>
<evidence type="ECO:0000256" key="8">
    <source>
        <dbReference type="ARBA" id="ARBA00022842"/>
    </source>
</evidence>
<gene>
    <name evidence="14" type="ORF">E3J59_05700</name>
</gene>
<comment type="pathway">
    <text evidence="3 11">Cofactor biosynthesis; molybdopterin biosynthesis.</text>
</comment>
<evidence type="ECO:0000256" key="4">
    <source>
        <dbReference type="ARBA" id="ARBA00010763"/>
    </source>
</evidence>
<dbReference type="InterPro" id="IPR036135">
    <property type="entry name" value="MoeA_linker/N_sf"/>
</dbReference>
<dbReference type="Gene3D" id="3.90.105.10">
    <property type="entry name" value="Molybdopterin biosynthesis moea protein, domain 2"/>
    <property type="match status" value="1"/>
</dbReference>
<dbReference type="PANTHER" id="PTHR10192">
    <property type="entry name" value="MOLYBDOPTERIN BIOSYNTHESIS PROTEIN"/>
    <property type="match status" value="1"/>
</dbReference>
<dbReference type="GO" id="GO:0046872">
    <property type="term" value="F:metal ion binding"/>
    <property type="evidence" value="ECO:0007669"/>
    <property type="project" value="UniProtKB-UniRule"/>
</dbReference>
<evidence type="ECO:0000259" key="13">
    <source>
        <dbReference type="SMART" id="SM00852"/>
    </source>
</evidence>
<evidence type="ECO:0000256" key="1">
    <source>
        <dbReference type="ARBA" id="ARBA00001946"/>
    </source>
</evidence>
<proteinExistence type="inferred from homology"/>
<evidence type="ECO:0000313" key="14">
    <source>
        <dbReference type="EMBL" id="TET44022.1"/>
    </source>
</evidence>
<keyword evidence="12" id="KW-0175">Coiled coil</keyword>
<dbReference type="CDD" id="cd00887">
    <property type="entry name" value="MoeA"/>
    <property type="match status" value="1"/>
</dbReference>
<name>A0A523UN87_UNCAE</name>
<dbReference type="Pfam" id="PF03454">
    <property type="entry name" value="MoeA_C"/>
    <property type="match status" value="1"/>
</dbReference>
<evidence type="ECO:0000256" key="5">
    <source>
        <dbReference type="ARBA" id="ARBA00022505"/>
    </source>
</evidence>
<dbReference type="GO" id="GO:0061599">
    <property type="term" value="F:molybdopterin molybdotransferase activity"/>
    <property type="evidence" value="ECO:0007669"/>
    <property type="project" value="UniProtKB-UniRule"/>
</dbReference>
<dbReference type="SMART" id="SM00852">
    <property type="entry name" value="MoCF_biosynth"/>
    <property type="match status" value="1"/>
</dbReference>
<comment type="catalytic activity">
    <reaction evidence="10">
        <text>adenylyl-molybdopterin + molybdate = Mo-molybdopterin + AMP + H(+)</text>
        <dbReference type="Rhea" id="RHEA:35047"/>
        <dbReference type="ChEBI" id="CHEBI:15378"/>
        <dbReference type="ChEBI" id="CHEBI:36264"/>
        <dbReference type="ChEBI" id="CHEBI:62727"/>
        <dbReference type="ChEBI" id="CHEBI:71302"/>
        <dbReference type="ChEBI" id="CHEBI:456215"/>
        <dbReference type="EC" id="2.10.1.1"/>
    </reaction>
</comment>
<dbReference type="FunFam" id="3.40.980.10:FF:000004">
    <property type="entry name" value="Molybdopterin molybdenumtransferase"/>
    <property type="match status" value="1"/>
</dbReference>
<dbReference type="NCBIfam" id="NF045515">
    <property type="entry name" value="Glp_gephyrin"/>
    <property type="match status" value="1"/>
</dbReference>
<dbReference type="GO" id="GO:0005829">
    <property type="term" value="C:cytosol"/>
    <property type="evidence" value="ECO:0007669"/>
    <property type="project" value="TreeGrafter"/>
</dbReference>
<comment type="function">
    <text evidence="2 11">Catalyzes the insertion of molybdate into adenylated molybdopterin with the concomitant release of AMP.</text>
</comment>
<dbReference type="SUPFAM" id="SSF63882">
    <property type="entry name" value="MoeA N-terminal region -like"/>
    <property type="match status" value="1"/>
</dbReference>
<keyword evidence="9 11" id="KW-0501">Molybdenum cofactor biosynthesis</keyword>
<organism evidence="14 15">
    <name type="scientific">Aerophobetes bacterium</name>
    <dbReference type="NCBI Taxonomy" id="2030807"/>
    <lineage>
        <taxon>Bacteria</taxon>
        <taxon>Candidatus Aerophobota</taxon>
    </lineage>
</organism>
<keyword evidence="6 11" id="KW-0808">Transferase</keyword>
<evidence type="ECO:0000256" key="2">
    <source>
        <dbReference type="ARBA" id="ARBA00002901"/>
    </source>
</evidence>
<evidence type="ECO:0000256" key="3">
    <source>
        <dbReference type="ARBA" id="ARBA00005046"/>
    </source>
</evidence>
<dbReference type="PANTHER" id="PTHR10192:SF5">
    <property type="entry name" value="GEPHYRIN"/>
    <property type="match status" value="1"/>
</dbReference>
<evidence type="ECO:0000256" key="12">
    <source>
        <dbReference type="SAM" id="Coils"/>
    </source>
</evidence>
<comment type="caution">
    <text evidence="14">The sequence shown here is derived from an EMBL/GenBank/DDBJ whole genome shotgun (WGS) entry which is preliminary data.</text>
</comment>
<dbReference type="UniPathway" id="UPA00344"/>
<evidence type="ECO:0000313" key="15">
    <source>
        <dbReference type="Proteomes" id="UP000320679"/>
    </source>
</evidence>
<dbReference type="Gene3D" id="2.40.340.10">
    <property type="entry name" value="MoeA, C-terminal, domain IV"/>
    <property type="match status" value="1"/>
</dbReference>
<dbReference type="AlphaFoldDB" id="A0A523UN87"/>
<evidence type="ECO:0000256" key="11">
    <source>
        <dbReference type="RuleBase" id="RU365090"/>
    </source>
</evidence>